<dbReference type="Gene3D" id="1.10.790.20">
    <property type="entry name" value="Domain of unknown function DUF1476"/>
    <property type="match status" value="1"/>
</dbReference>
<name>A0A3A1WY25_9HYPH</name>
<protein>
    <submittedName>
        <fullName evidence="1">DUF1476 domain-containing protein</fullName>
    </submittedName>
</protein>
<keyword evidence="2" id="KW-1185">Reference proteome</keyword>
<dbReference type="PIRSF" id="PIRSF031780">
    <property type="entry name" value="UCP031780"/>
    <property type="match status" value="1"/>
</dbReference>
<evidence type="ECO:0000313" key="2">
    <source>
        <dbReference type="Proteomes" id="UP000265750"/>
    </source>
</evidence>
<proteinExistence type="predicted"/>
<dbReference type="RefSeq" id="WP_119538284.1">
    <property type="nucleotide sequence ID" value="NZ_QYRN01000001.1"/>
</dbReference>
<dbReference type="OrthoDB" id="9810387at2"/>
<evidence type="ECO:0000313" key="1">
    <source>
        <dbReference type="EMBL" id="RIY03629.1"/>
    </source>
</evidence>
<accession>A0A3A1WY25</accession>
<dbReference type="AlphaFoldDB" id="A0A3A1WY25"/>
<reference evidence="2" key="1">
    <citation type="submission" date="2018-09" db="EMBL/GenBank/DDBJ databases">
        <authorList>
            <person name="Tuo L."/>
        </authorList>
    </citation>
    <scope>NUCLEOTIDE SEQUENCE [LARGE SCALE GENOMIC DNA]</scope>
    <source>
        <strain evidence="2">M2BS4Y-1</strain>
    </source>
</reference>
<dbReference type="Pfam" id="PF07345">
    <property type="entry name" value="ATPaseInh_sub_z"/>
    <property type="match status" value="1"/>
</dbReference>
<organism evidence="1 2">
    <name type="scientific">Aureimonas flava</name>
    <dbReference type="NCBI Taxonomy" id="2320271"/>
    <lineage>
        <taxon>Bacteria</taxon>
        <taxon>Pseudomonadati</taxon>
        <taxon>Pseudomonadota</taxon>
        <taxon>Alphaproteobacteria</taxon>
        <taxon>Hyphomicrobiales</taxon>
        <taxon>Aurantimonadaceae</taxon>
        <taxon>Aureimonas</taxon>
    </lineage>
</organism>
<dbReference type="InterPro" id="IPR038293">
    <property type="entry name" value="ATPase_inh_sub_z_sf"/>
</dbReference>
<gene>
    <name evidence="1" type="ORF">D3218_02465</name>
</gene>
<sequence>MSLNDRGQDFEARYAHDEERKFRIEARATKLLGLWAAGKLGKDGAEADAYALALAQLDLGARGPEDVFAKIRADFDAASVNQSDHQIERHRSECLDEAARQIAAS</sequence>
<comment type="caution">
    <text evidence="1">The sequence shown here is derived from an EMBL/GenBank/DDBJ whole genome shotgun (WGS) entry which is preliminary data.</text>
</comment>
<dbReference type="EMBL" id="QYRN01000001">
    <property type="protein sequence ID" value="RIY03629.1"/>
    <property type="molecule type" value="Genomic_DNA"/>
</dbReference>
<dbReference type="InterPro" id="IPR009945">
    <property type="entry name" value="ATPase_inh_sub_z"/>
</dbReference>
<dbReference type="Proteomes" id="UP000265750">
    <property type="component" value="Unassembled WGS sequence"/>
</dbReference>